<protein>
    <submittedName>
        <fullName evidence="3">Dynein light intermediate chain, axonemal</fullName>
    </submittedName>
</protein>
<dbReference type="Pfam" id="PF10211">
    <property type="entry name" value="Ax_dynein_light"/>
    <property type="match status" value="1"/>
</dbReference>
<dbReference type="OrthoDB" id="9988029at2759"/>
<dbReference type="PANTHER" id="PTHR13183:SF1">
    <property type="entry name" value="ARM LIGHT CHAIN, AXONEMAL, PUTATIVE-RELATED"/>
    <property type="match status" value="1"/>
</dbReference>
<dbReference type="AlphaFoldDB" id="S9URF5"/>
<reference evidence="3 4" key="1">
    <citation type="journal article" date="2013" name="PLoS ONE">
        <title>Predicting the Proteins of Angomonas deanei, Strigomonas culicis and Their Respective Endosymbionts Reveals New Aspects of the Trypanosomatidae Family.</title>
        <authorList>
            <person name="Motta M.C."/>
            <person name="Martins A.C."/>
            <person name="de Souza S.S."/>
            <person name="Catta-Preta C.M."/>
            <person name="Silva R."/>
            <person name="Klein C.C."/>
            <person name="de Almeida L.G."/>
            <person name="de Lima Cunha O."/>
            <person name="Ciapina L.P."/>
            <person name="Brocchi M."/>
            <person name="Colabardini A.C."/>
            <person name="de Araujo Lima B."/>
            <person name="Machado C.R."/>
            <person name="de Almeida Soares C.M."/>
            <person name="Probst C.M."/>
            <person name="de Menezes C.B."/>
            <person name="Thompson C.E."/>
            <person name="Bartholomeu D.C."/>
            <person name="Gradia D.F."/>
            <person name="Pavoni D.P."/>
            <person name="Grisard E.C."/>
            <person name="Fantinatti-Garboggini F."/>
            <person name="Marchini F.K."/>
            <person name="Rodrigues-Luiz G.F."/>
            <person name="Wagner G."/>
            <person name="Goldman G.H."/>
            <person name="Fietto J.L."/>
            <person name="Elias M.C."/>
            <person name="Goldman M.H."/>
            <person name="Sagot M.F."/>
            <person name="Pereira M."/>
            <person name="Stoco P.H."/>
            <person name="de Mendonca-Neto R.P."/>
            <person name="Teixeira S.M."/>
            <person name="Maciel T.E."/>
            <person name="de Oliveira Mendes T.A."/>
            <person name="Urmenyi T.P."/>
            <person name="de Souza W."/>
            <person name="Schenkman S."/>
            <person name="de Vasconcelos A.T."/>
        </authorList>
    </citation>
    <scope>NUCLEOTIDE SEQUENCE [LARGE SCALE GENOMIC DNA]</scope>
</reference>
<keyword evidence="4" id="KW-1185">Reference proteome</keyword>
<dbReference type="Proteomes" id="UP000015354">
    <property type="component" value="Unassembled WGS sequence"/>
</dbReference>
<dbReference type="GO" id="GO:0005930">
    <property type="term" value="C:axoneme"/>
    <property type="evidence" value="ECO:0007669"/>
    <property type="project" value="TreeGrafter"/>
</dbReference>
<feature type="coiled-coil region" evidence="2">
    <location>
        <begin position="77"/>
        <end position="104"/>
    </location>
</feature>
<sequence>MMQSLHSGGGINGVRTVLLAECFLEVLRQVVVESWERGLLLLSIHTDRVCAQAAHRQMFETRVGHAFRLALLGEKESERLEEGIAALRTRVAALQGEEEALRQQCDAFAGEAETAMLIAERQHNEVLLKLRKEGLIKRHQLEQMIAVPPPQ</sequence>
<dbReference type="PANTHER" id="PTHR13183">
    <property type="entry name" value="AXONEMAL INNER ARM DYNEIN LIGHT CHAIN 28"/>
    <property type="match status" value="1"/>
</dbReference>
<evidence type="ECO:0000256" key="1">
    <source>
        <dbReference type="ARBA" id="ARBA00023054"/>
    </source>
</evidence>
<evidence type="ECO:0000313" key="3">
    <source>
        <dbReference type="EMBL" id="EPY33502.1"/>
    </source>
</evidence>
<proteinExistence type="predicted"/>
<dbReference type="InterPro" id="IPR019347">
    <property type="entry name" value="Axonemal_dynein_light_chain"/>
</dbReference>
<name>S9URF5_9TRYP</name>
<gene>
    <name evidence="3" type="ORF">STCU_02186</name>
</gene>
<dbReference type="EMBL" id="ATMH01002186">
    <property type="protein sequence ID" value="EPY33502.1"/>
    <property type="molecule type" value="Genomic_DNA"/>
</dbReference>
<comment type="caution">
    <text evidence="3">The sequence shown here is derived from an EMBL/GenBank/DDBJ whole genome shotgun (WGS) entry which is preliminary data.</text>
</comment>
<evidence type="ECO:0000256" key="2">
    <source>
        <dbReference type="SAM" id="Coils"/>
    </source>
</evidence>
<keyword evidence="1 2" id="KW-0175">Coiled coil</keyword>
<accession>S9URF5</accession>
<dbReference type="GO" id="GO:0045504">
    <property type="term" value="F:dynein heavy chain binding"/>
    <property type="evidence" value="ECO:0007669"/>
    <property type="project" value="TreeGrafter"/>
</dbReference>
<organism evidence="3 4">
    <name type="scientific">Strigomonas culicis</name>
    <dbReference type="NCBI Taxonomy" id="28005"/>
    <lineage>
        <taxon>Eukaryota</taxon>
        <taxon>Discoba</taxon>
        <taxon>Euglenozoa</taxon>
        <taxon>Kinetoplastea</taxon>
        <taxon>Metakinetoplastina</taxon>
        <taxon>Trypanosomatida</taxon>
        <taxon>Trypanosomatidae</taxon>
        <taxon>Strigomonadinae</taxon>
        <taxon>Strigomonas</taxon>
    </lineage>
</organism>
<evidence type="ECO:0000313" key="4">
    <source>
        <dbReference type="Proteomes" id="UP000015354"/>
    </source>
</evidence>